<evidence type="ECO:0000313" key="1">
    <source>
        <dbReference type="EMBL" id="ORW87807.1"/>
    </source>
</evidence>
<organism evidence="1 2">
    <name type="scientific">Mycobacterium szulgai</name>
    <dbReference type="NCBI Taxonomy" id="1787"/>
    <lineage>
        <taxon>Bacteria</taxon>
        <taxon>Bacillati</taxon>
        <taxon>Actinomycetota</taxon>
        <taxon>Actinomycetes</taxon>
        <taxon>Mycobacteriales</taxon>
        <taxon>Mycobacteriaceae</taxon>
        <taxon>Mycobacterium</taxon>
    </lineage>
</organism>
<dbReference type="AlphaFoldDB" id="A0A1X2DHV6"/>
<dbReference type="RefSeq" id="WP_085674535.1">
    <property type="nucleotide sequence ID" value="NZ_JACKRU010000394.1"/>
</dbReference>
<dbReference type="Proteomes" id="UP000193317">
    <property type="component" value="Unassembled WGS sequence"/>
</dbReference>
<name>A0A1X2DHV6_MYCSZ</name>
<reference evidence="1 2" key="1">
    <citation type="submission" date="2016-01" db="EMBL/GenBank/DDBJ databases">
        <title>The new phylogeny of the genus Mycobacterium.</title>
        <authorList>
            <person name="Tarcisio F."/>
            <person name="Conor M."/>
            <person name="Antonella G."/>
            <person name="Elisabetta G."/>
            <person name="Giulia F.S."/>
            <person name="Sara T."/>
            <person name="Anna F."/>
            <person name="Clotilde B."/>
            <person name="Roberto B."/>
            <person name="Veronica D.S."/>
            <person name="Fabio R."/>
            <person name="Monica P."/>
            <person name="Olivier J."/>
            <person name="Enrico T."/>
            <person name="Nicola S."/>
        </authorList>
    </citation>
    <scope>NUCLEOTIDE SEQUENCE [LARGE SCALE GENOMIC DNA]</scope>
    <source>
        <strain evidence="1 2">DSM 44166</strain>
    </source>
</reference>
<dbReference type="OrthoDB" id="4520214at2"/>
<protein>
    <submittedName>
        <fullName evidence="1">Uncharacterized protein</fullName>
    </submittedName>
</protein>
<dbReference type="EMBL" id="LQPW01000178">
    <property type="protein sequence ID" value="ORW87807.1"/>
    <property type="molecule type" value="Genomic_DNA"/>
</dbReference>
<sequence length="82" mass="9375">MSETKIRSSAGTSVHRVELADGQLPDMACGVNGVAQPRWFRPTHIDVEFDPRGVVETRIYGLQIKQDGSLSERELDHRWRRQ</sequence>
<gene>
    <name evidence="1" type="ORF">AWC27_15700</name>
</gene>
<evidence type="ECO:0000313" key="2">
    <source>
        <dbReference type="Proteomes" id="UP000193317"/>
    </source>
</evidence>
<keyword evidence="2" id="KW-1185">Reference proteome</keyword>
<comment type="caution">
    <text evidence="1">The sequence shown here is derived from an EMBL/GenBank/DDBJ whole genome shotgun (WGS) entry which is preliminary data.</text>
</comment>
<accession>A0A1X2DHV6</accession>
<proteinExistence type="predicted"/>